<protein>
    <recommendedName>
        <fullName evidence="4">DUF4440 domain-containing protein</fullName>
    </recommendedName>
</protein>
<reference evidence="2 3" key="1">
    <citation type="submission" date="2019-03" db="EMBL/GenBank/DDBJ databases">
        <title>Draft genome sequences of novel Actinobacteria.</title>
        <authorList>
            <person name="Sahin N."/>
            <person name="Ay H."/>
            <person name="Saygin H."/>
        </authorList>
    </citation>
    <scope>NUCLEOTIDE SEQUENCE [LARGE SCALE GENOMIC DNA]</scope>
    <source>
        <strain evidence="2 3">KC310</strain>
    </source>
</reference>
<evidence type="ECO:0008006" key="4">
    <source>
        <dbReference type="Google" id="ProtNLM"/>
    </source>
</evidence>
<dbReference type="RefSeq" id="WP_132595672.1">
    <property type="nucleotide sequence ID" value="NZ_SMKO01000030.1"/>
</dbReference>
<dbReference type="Proteomes" id="UP000295258">
    <property type="component" value="Unassembled WGS sequence"/>
</dbReference>
<dbReference type="EMBL" id="SMKO01000030">
    <property type="protein sequence ID" value="TDD06781.1"/>
    <property type="molecule type" value="Genomic_DNA"/>
</dbReference>
<proteinExistence type="predicted"/>
<accession>A0A4R4VNU7</accession>
<evidence type="ECO:0000313" key="3">
    <source>
        <dbReference type="Proteomes" id="UP000295258"/>
    </source>
</evidence>
<gene>
    <name evidence="2" type="ORF">E1292_14555</name>
</gene>
<dbReference type="AlphaFoldDB" id="A0A4R4VNU7"/>
<keyword evidence="3" id="KW-1185">Reference proteome</keyword>
<evidence type="ECO:0000313" key="2">
    <source>
        <dbReference type="EMBL" id="TDD06781.1"/>
    </source>
</evidence>
<comment type="caution">
    <text evidence="2">The sequence shown here is derived from an EMBL/GenBank/DDBJ whole genome shotgun (WGS) entry which is preliminary data.</text>
</comment>
<organism evidence="2 3">
    <name type="scientific">Nonomuraea deserti</name>
    <dbReference type="NCBI Taxonomy" id="1848322"/>
    <lineage>
        <taxon>Bacteria</taxon>
        <taxon>Bacillati</taxon>
        <taxon>Actinomycetota</taxon>
        <taxon>Actinomycetes</taxon>
        <taxon>Streptosporangiales</taxon>
        <taxon>Streptosporangiaceae</taxon>
        <taxon>Nonomuraea</taxon>
    </lineage>
</organism>
<feature type="compositionally biased region" description="Low complexity" evidence="1">
    <location>
        <begin position="16"/>
        <end position="27"/>
    </location>
</feature>
<feature type="region of interest" description="Disordered" evidence="1">
    <location>
        <begin position="1"/>
        <end position="34"/>
    </location>
</feature>
<evidence type="ECO:0000256" key="1">
    <source>
        <dbReference type="SAM" id="MobiDB-lite"/>
    </source>
</evidence>
<name>A0A4R4VNU7_9ACTN</name>
<sequence>MPCRWTRSTRSRARRPSTTPRGSTASSCPGRRRWAGCRRRTSPRAWSGRALLATAHLDRKTLLGDDPAALVKLLHREQREWFTHKGPGKRRAARSLVDSFAPKAAELATGAIKVQGEAALGTYEEDGWRGADVKLSHLIVYAVHRPGQPATEDAPSGDGGVRRRSPRDSA</sequence>
<feature type="region of interest" description="Disordered" evidence="1">
    <location>
        <begin position="145"/>
        <end position="170"/>
    </location>
</feature>